<sequence length="553" mass="63258">MPLHGRTPAFDHHLPMLLPLGDDGDGTNKVWTGEKRRRKYLPPSSSDAPATTQHLQDPISHATDMEMEDTILPQEGGDEHTGPGVILTKEDQAEYAKILRPNISPPIDPNSYMAFEDYDEIEERLARLRIVYYKIVKPEAAHELKEPEEYTEDELIKESYFRHLEDDDSFEWFFHRDDSQNPGLNDYQRIVLSNFLPDSCERLYRYHDDYRSRYHTYEIDSVYVKYYGEISKKLKWVADYVNLDRSTEKWRNMDTIAWRQALRIATHFPHMTVRLAAFAYNEYIIELREDASLKDIDLLYFEIWRLVAKEDRKYLDAVKEVYAMDKFAIHKRVLHAELNAATVFVTIKQMIYSIVTEGGIDLKAKEDEARDVFSKLAFGKHKTKNMAQYAEKKMEIAGRLGLDKKSIIPFDNSAHAAPLLPSDTGDAAQLHHAAPPRPAAPPHRAAATPSSTAQLRHDPQLHRSLHPCPSICSLKYSHFPIPARDEAECVPLQHPQRGVQPEEEAVVGGAEDAVGLHQRLDVDVGAAGKISNWEKQNLTFPFPADMKADLSSS</sequence>
<organism evidence="2">
    <name type="scientific">Triticum aestivum</name>
    <name type="common">Wheat</name>
    <dbReference type="NCBI Taxonomy" id="4565"/>
    <lineage>
        <taxon>Eukaryota</taxon>
        <taxon>Viridiplantae</taxon>
        <taxon>Streptophyta</taxon>
        <taxon>Embryophyta</taxon>
        <taxon>Tracheophyta</taxon>
        <taxon>Spermatophyta</taxon>
        <taxon>Magnoliopsida</taxon>
        <taxon>Liliopsida</taxon>
        <taxon>Poales</taxon>
        <taxon>Poaceae</taxon>
        <taxon>BOP clade</taxon>
        <taxon>Pooideae</taxon>
        <taxon>Triticodae</taxon>
        <taxon>Triticeae</taxon>
        <taxon>Triticinae</taxon>
        <taxon>Triticum</taxon>
    </lineage>
</organism>
<feature type="compositionally biased region" description="Polar residues" evidence="1">
    <location>
        <begin position="43"/>
        <end position="54"/>
    </location>
</feature>
<dbReference type="PANTHER" id="PTHR34480">
    <property type="entry name" value="OS01G0967800 PROTEIN-RELATED"/>
    <property type="match status" value="1"/>
</dbReference>
<dbReference type="HOGENOM" id="CLU_015994_0_0_1"/>
<feature type="region of interest" description="Disordered" evidence="1">
    <location>
        <begin position="21"/>
        <end position="54"/>
    </location>
</feature>
<feature type="compositionally biased region" description="Low complexity" evidence="1">
    <location>
        <begin position="442"/>
        <end position="453"/>
    </location>
</feature>
<protein>
    <submittedName>
        <fullName evidence="2">Uncharacterized protein</fullName>
    </submittedName>
</protein>
<gene>
    <name evidence="2" type="ORF">TRAES_3BF014500010CFD_c1</name>
</gene>
<dbReference type="EMBL" id="HG670306">
    <property type="protein sequence ID" value="CDM85033.1"/>
    <property type="molecule type" value="Genomic_DNA"/>
</dbReference>
<feature type="region of interest" description="Disordered" evidence="1">
    <location>
        <begin position="418"/>
        <end position="453"/>
    </location>
</feature>
<dbReference type="AlphaFoldDB" id="A0A077S209"/>
<accession>A0A077S209</accession>
<reference evidence="2" key="1">
    <citation type="journal article" date="2014" name="Science">
        <title>Structural and functional partitioning of bread wheat chromosome 3B.</title>
        <authorList>
            <person name="Choulet F."/>
            <person name="Alberti A."/>
            <person name="Theil S."/>
            <person name="Glover N."/>
            <person name="Barbe V."/>
            <person name="Daron J."/>
            <person name="Pingault L."/>
            <person name="Sourdille P."/>
            <person name="Couloux A."/>
            <person name="Paux E."/>
            <person name="Leroy P."/>
            <person name="Mangenot S."/>
            <person name="Guilhot N."/>
            <person name="Le Gouis J."/>
            <person name="Balfourier F."/>
            <person name="Alaux M."/>
            <person name="Jamilloux V."/>
            <person name="Poulain J."/>
            <person name="Durand C."/>
            <person name="Bellec A."/>
            <person name="Gaspin C."/>
            <person name="Safar J."/>
            <person name="Dolezel J."/>
            <person name="Rogers J."/>
            <person name="Vandepoele K."/>
            <person name="Aury J.M."/>
            <person name="Mayer K."/>
            <person name="Berges H."/>
            <person name="Quesneville H."/>
            <person name="Wincker P."/>
            <person name="Feuillet C."/>
        </authorList>
    </citation>
    <scope>NUCLEOTIDE SEQUENCE</scope>
</reference>
<name>A0A077S209_WHEAT</name>
<dbReference type="PANTHER" id="PTHR34480:SF12">
    <property type="entry name" value="OS01G0961600 PROTEIN"/>
    <property type="match status" value="1"/>
</dbReference>
<proteinExistence type="predicted"/>
<evidence type="ECO:0000313" key="2">
    <source>
        <dbReference type="EMBL" id="CDM85033.1"/>
    </source>
</evidence>
<evidence type="ECO:0000256" key="1">
    <source>
        <dbReference type="SAM" id="MobiDB-lite"/>
    </source>
</evidence>